<gene>
    <name evidence="2" type="ORF">CYPRO_0507</name>
</gene>
<sequence length="428" mass="47168">MIALPRPSFFQLLLISTLLLFSCGTDSQTDHSFEDLVLQRSFPEAALSQDEQDMADTLRETGILFWDQDQMRFGYRNTHHIGPVRFLHPSETPFPLPEADVLLEPFDVLYLYNNGARDLDYFLRETDVSGLIVLKNGQIILEHYAEGRNETDPWISFSVTKSVLSMLFGAAVQDGFIRSTDDLVTLYLPELEGSAYAGVTIENLLHMASGVAWNEDYTDPDSDVAQLEHISTAEELVAYMGGLPRAAAPGTVFTYSTGETNLAGVLLSRATGQSLTAYAQQKLWFDFGMEHPASWSLMGEDEIEHGGCCISASLRDYARIGHFALNAGQNADGTQILPAGWMGQSVNPSPANRGYGYFWWLMTDDRFAGSGIFGQHLHLNPEMNLVVAIQSTWPEATNSAYSAHRSAFLDGLTQAAENLGGSSCCSEQ</sequence>
<dbReference type="Proteomes" id="UP000254808">
    <property type="component" value="Chromosome"/>
</dbReference>
<dbReference type="InterPro" id="IPR050789">
    <property type="entry name" value="Diverse_Enzym_Activities"/>
</dbReference>
<dbReference type="PANTHER" id="PTHR43283">
    <property type="entry name" value="BETA-LACTAMASE-RELATED"/>
    <property type="match status" value="1"/>
</dbReference>
<dbReference type="InterPro" id="IPR012338">
    <property type="entry name" value="Beta-lactam/transpept-like"/>
</dbReference>
<dbReference type="PANTHER" id="PTHR43283:SF14">
    <property type="entry name" value="BLL8153 PROTEIN"/>
    <property type="match status" value="1"/>
</dbReference>
<dbReference type="Gene3D" id="3.40.710.10">
    <property type="entry name" value="DD-peptidase/beta-lactamase superfamily"/>
    <property type="match status" value="1"/>
</dbReference>
<dbReference type="PROSITE" id="PS51257">
    <property type="entry name" value="PROKAR_LIPOPROTEIN"/>
    <property type="match status" value="1"/>
</dbReference>
<evidence type="ECO:0000313" key="2">
    <source>
        <dbReference type="EMBL" id="AXI99792.1"/>
    </source>
</evidence>
<evidence type="ECO:0000259" key="1">
    <source>
        <dbReference type="Pfam" id="PF00144"/>
    </source>
</evidence>
<dbReference type="KEGG" id="cprv:CYPRO_0507"/>
<dbReference type="InterPro" id="IPR001466">
    <property type="entry name" value="Beta-lactam-related"/>
</dbReference>
<dbReference type="RefSeq" id="WP_114983129.1">
    <property type="nucleotide sequence ID" value="NZ_CP027806.1"/>
</dbReference>
<dbReference type="Pfam" id="PF00144">
    <property type="entry name" value="Beta-lactamase"/>
    <property type="match status" value="1"/>
</dbReference>
<reference evidence="2 3" key="1">
    <citation type="submission" date="2018-03" db="EMBL/GenBank/DDBJ databases">
        <title>Phenotypic and genomic properties of Cyclonatronum proteinivorum gen. nov., sp. nov., a haloalkaliphilic bacteroidete from soda lakes possessing Na+-translocating rhodopsin.</title>
        <authorList>
            <person name="Toshchakov S.V."/>
            <person name="Korzhenkov A."/>
            <person name="Samarov N.I."/>
            <person name="Kublanov I.V."/>
            <person name="Muntyan M.S."/>
            <person name="Sorokin D.Y."/>
        </authorList>
    </citation>
    <scope>NUCLEOTIDE SEQUENCE [LARGE SCALE GENOMIC DNA]</scope>
    <source>
        <strain evidence="2 3">Omega</strain>
    </source>
</reference>
<protein>
    <submittedName>
        <fullName evidence="2">CubicO group peptidase, beta-lactamase class C family</fullName>
    </submittedName>
</protein>
<dbReference type="SUPFAM" id="SSF56601">
    <property type="entry name" value="beta-lactamase/transpeptidase-like"/>
    <property type="match status" value="1"/>
</dbReference>
<dbReference type="AlphaFoldDB" id="A0A345UH41"/>
<organism evidence="2 3">
    <name type="scientific">Cyclonatronum proteinivorum</name>
    <dbReference type="NCBI Taxonomy" id="1457365"/>
    <lineage>
        <taxon>Bacteria</taxon>
        <taxon>Pseudomonadati</taxon>
        <taxon>Balneolota</taxon>
        <taxon>Balneolia</taxon>
        <taxon>Balneolales</taxon>
        <taxon>Cyclonatronaceae</taxon>
        <taxon>Cyclonatronum</taxon>
    </lineage>
</organism>
<accession>A0A345UH41</accession>
<keyword evidence="3" id="KW-1185">Reference proteome</keyword>
<dbReference type="EMBL" id="CP027806">
    <property type="protein sequence ID" value="AXI99792.1"/>
    <property type="molecule type" value="Genomic_DNA"/>
</dbReference>
<proteinExistence type="predicted"/>
<dbReference type="OrthoDB" id="9773047at2"/>
<feature type="domain" description="Beta-lactamase-related" evidence="1">
    <location>
        <begin position="131"/>
        <end position="399"/>
    </location>
</feature>
<name>A0A345UH41_9BACT</name>
<evidence type="ECO:0000313" key="3">
    <source>
        <dbReference type="Proteomes" id="UP000254808"/>
    </source>
</evidence>